<reference evidence="8" key="1">
    <citation type="journal article" date="2020" name="Stud. Mycol.">
        <title>101 Dothideomycetes genomes: a test case for predicting lifestyles and emergence of pathogens.</title>
        <authorList>
            <person name="Haridas S."/>
            <person name="Albert R."/>
            <person name="Binder M."/>
            <person name="Bloem J."/>
            <person name="Labutti K."/>
            <person name="Salamov A."/>
            <person name="Andreopoulos B."/>
            <person name="Baker S."/>
            <person name="Barry K."/>
            <person name="Bills G."/>
            <person name="Bluhm B."/>
            <person name="Cannon C."/>
            <person name="Castanera R."/>
            <person name="Culley D."/>
            <person name="Daum C."/>
            <person name="Ezra D."/>
            <person name="Gonzalez J."/>
            <person name="Henrissat B."/>
            <person name="Kuo A."/>
            <person name="Liang C."/>
            <person name="Lipzen A."/>
            <person name="Lutzoni F."/>
            <person name="Magnuson J."/>
            <person name="Mondo S."/>
            <person name="Nolan M."/>
            <person name="Ohm R."/>
            <person name="Pangilinan J."/>
            <person name="Park H.-J."/>
            <person name="Ramirez L."/>
            <person name="Alfaro M."/>
            <person name="Sun H."/>
            <person name="Tritt A."/>
            <person name="Yoshinaga Y."/>
            <person name="Zwiers L.-H."/>
            <person name="Turgeon B."/>
            <person name="Goodwin S."/>
            <person name="Spatafora J."/>
            <person name="Crous P."/>
            <person name="Grigoriev I."/>
        </authorList>
    </citation>
    <scope>NUCLEOTIDE SEQUENCE</scope>
    <source>
        <strain evidence="8">CBS 122367</strain>
    </source>
</reference>
<dbReference type="GO" id="GO:0005730">
    <property type="term" value="C:nucleolus"/>
    <property type="evidence" value="ECO:0007669"/>
    <property type="project" value="TreeGrafter"/>
</dbReference>
<feature type="compositionally biased region" description="Basic residues" evidence="7">
    <location>
        <begin position="309"/>
        <end position="318"/>
    </location>
</feature>
<feature type="compositionally biased region" description="Basic residues" evidence="7">
    <location>
        <begin position="223"/>
        <end position="235"/>
    </location>
</feature>
<evidence type="ECO:0000313" key="9">
    <source>
        <dbReference type="Proteomes" id="UP000799291"/>
    </source>
</evidence>
<sequence>MDPQTNLLELVDDLECNIDELTTALNPLLTNPLHTTASTLPLLDKAKLYVFSAYAIESLLYSTLQASGTNAREHPIFKELARLKSYSGKIKIAEEAGEGGNKRGPQARLDKGAAARFIRHGLAGNERFDLERAERIAKEKAKAALKARQIHLKFEQKAEEEKLAQIAKKRKAEEEPESENDDFYGNEATSSQPPKKKPRISTSDPMNIDKSTSSPSSTSKSPRMSKKDRKLKKKSLSNPTTPTPTTTAPSNPPPTSSQPNAAKKAEKKEIELVLPERAQNAPKTRSETFNALLNGTLAEQKKGKDKLKGGGKRGKGKE</sequence>
<dbReference type="GO" id="GO:0003723">
    <property type="term" value="F:RNA binding"/>
    <property type="evidence" value="ECO:0007669"/>
    <property type="project" value="UniProtKB-UniRule"/>
</dbReference>
<organism evidence="8 9">
    <name type="scientific">Lentithecium fluviatile CBS 122367</name>
    <dbReference type="NCBI Taxonomy" id="1168545"/>
    <lineage>
        <taxon>Eukaryota</taxon>
        <taxon>Fungi</taxon>
        <taxon>Dikarya</taxon>
        <taxon>Ascomycota</taxon>
        <taxon>Pezizomycotina</taxon>
        <taxon>Dothideomycetes</taxon>
        <taxon>Pleosporomycetidae</taxon>
        <taxon>Pleosporales</taxon>
        <taxon>Massarineae</taxon>
        <taxon>Lentitheciaceae</taxon>
        <taxon>Lentithecium</taxon>
    </lineage>
</organism>
<evidence type="ECO:0000256" key="2">
    <source>
        <dbReference type="ARBA" id="ARBA00009154"/>
    </source>
</evidence>
<evidence type="ECO:0000256" key="4">
    <source>
        <dbReference type="ARBA" id="ARBA00022884"/>
    </source>
</evidence>
<keyword evidence="9" id="KW-1185">Reference proteome</keyword>
<feature type="compositionally biased region" description="Basic and acidic residues" evidence="7">
    <location>
        <begin position="299"/>
        <end position="308"/>
    </location>
</feature>
<dbReference type="PANTHER" id="PTHR15341">
    <property type="entry name" value="SUN-COR STEROID HORMONE RECEPTOR CO-REPRESSOR"/>
    <property type="match status" value="1"/>
</dbReference>
<comment type="function">
    <text evidence="6">Required for exosome-dependent processing of pre-rRNA and small nucleolar RNA (snRNA) precursors. Involved in processing of 35S pre-rRNA at the A0, A1 and A2 sites.</text>
</comment>
<keyword evidence="3 6" id="KW-0698">rRNA processing</keyword>
<feature type="compositionally biased region" description="Low complexity" evidence="7">
    <location>
        <begin position="210"/>
        <end position="222"/>
    </location>
</feature>
<dbReference type="InterPro" id="IPR011082">
    <property type="entry name" value="Exosome-assoc_fac/DNA_repair"/>
</dbReference>
<dbReference type="InterPro" id="IPR007146">
    <property type="entry name" value="Sas10/Utp3/C1D"/>
</dbReference>
<dbReference type="EMBL" id="MU005603">
    <property type="protein sequence ID" value="KAF2679463.1"/>
    <property type="molecule type" value="Genomic_DNA"/>
</dbReference>
<gene>
    <name evidence="8" type="ORF">K458DRAFT_374988</name>
</gene>
<proteinExistence type="inferred from homology"/>
<evidence type="ECO:0000256" key="3">
    <source>
        <dbReference type="ARBA" id="ARBA00022552"/>
    </source>
</evidence>
<name>A0A6G1IN93_9PLEO</name>
<dbReference type="GO" id="GO:0000178">
    <property type="term" value="C:exosome (RNase complex)"/>
    <property type="evidence" value="ECO:0007669"/>
    <property type="project" value="TreeGrafter"/>
</dbReference>
<feature type="compositionally biased region" description="Acidic residues" evidence="7">
    <location>
        <begin position="174"/>
        <end position="184"/>
    </location>
</feature>
<evidence type="ECO:0000313" key="8">
    <source>
        <dbReference type="EMBL" id="KAF2679463.1"/>
    </source>
</evidence>
<keyword evidence="4 6" id="KW-0694">RNA-binding</keyword>
<dbReference type="OrthoDB" id="1421013at2759"/>
<keyword evidence="5 6" id="KW-0539">Nucleus</keyword>
<accession>A0A6G1IN93</accession>
<dbReference type="AlphaFoldDB" id="A0A6G1IN93"/>
<dbReference type="GO" id="GO:0000460">
    <property type="term" value="P:maturation of 5.8S rRNA"/>
    <property type="evidence" value="ECO:0007669"/>
    <property type="project" value="TreeGrafter"/>
</dbReference>
<evidence type="ECO:0000256" key="5">
    <source>
        <dbReference type="ARBA" id="ARBA00023242"/>
    </source>
</evidence>
<protein>
    <recommendedName>
        <fullName evidence="6">Exosome complex protein</fullName>
    </recommendedName>
</protein>
<dbReference type="Pfam" id="PF04000">
    <property type="entry name" value="Sas10_Utp3"/>
    <property type="match status" value="1"/>
</dbReference>
<feature type="compositionally biased region" description="Polar residues" evidence="7">
    <location>
        <begin position="281"/>
        <end position="293"/>
    </location>
</feature>
<evidence type="ECO:0000256" key="7">
    <source>
        <dbReference type="SAM" id="MobiDB-lite"/>
    </source>
</evidence>
<dbReference type="GO" id="GO:0003677">
    <property type="term" value="F:DNA binding"/>
    <property type="evidence" value="ECO:0007669"/>
    <property type="project" value="TreeGrafter"/>
</dbReference>
<dbReference type="GO" id="GO:0010468">
    <property type="term" value="P:regulation of gene expression"/>
    <property type="evidence" value="ECO:0007669"/>
    <property type="project" value="TreeGrafter"/>
</dbReference>
<dbReference type="Proteomes" id="UP000799291">
    <property type="component" value="Unassembled WGS sequence"/>
</dbReference>
<evidence type="ECO:0000256" key="1">
    <source>
        <dbReference type="ARBA" id="ARBA00004123"/>
    </source>
</evidence>
<feature type="compositionally biased region" description="Low complexity" evidence="7">
    <location>
        <begin position="236"/>
        <end position="249"/>
    </location>
</feature>
<dbReference type="PANTHER" id="PTHR15341:SF3">
    <property type="entry name" value="NUCLEAR NUCLEIC ACID-BINDING PROTEIN C1D"/>
    <property type="match status" value="1"/>
</dbReference>
<comment type="subcellular location">
    <subcellularLocation>
        <location evidence="1 6">Nucleus</location>
    </subcellularLocation>
</comment>
<feature type="region of interest" description="Disordered" evidence="7">
    <location>
        <begin position="166"/>
        <end position="318"/>
    </location>
</feature>
<evidence type="ECO:0000256" key="6">
    <source>
        <dbReference type="RuleBase" id="RU368003"/>
    </source>
</evidence>
<comment type="similarity">
    <text evidence="2 6">Belongs to the C1D family.</text>
</comment>